<dbReference type="InterPro" id="IPR012943">
    <property type="entry name" value="Cnn_1N"/>
</dbReference>
<feature type="coiled-coil region" evidence="3">
    <location>
        <begin position="41"/>
        <end position="150"/>
    </location>
</feature>
<dbReference type="InParanoid" id="A0A803YGJ4"/>
<accession>A0A803YGJ4</accession>
<dbReference type="GO" id="GO:0007099">
    <property type="term" value="P:centriole replication"/>
    <property type="evidence" value="ECO:0007669"/>
    <property type="project" value="TreeGrafter"/>
</dbReference>
<dbReference type="GO" id="GO:0000132">
    <property type="term" value="P:establishment of mitotic spindle orientation"/>
    <property type="evidence" value="ECO:0007669"/>
    <property type="project" value="TreeGrafter"/>
</dbReference>
<evidence type="ECO:0000256" key="3">
    <source>
        <dbReference type="SAM" id="Coils"/>
    </source>
</evidence>
<comment type="subcellular location">
    <subcellularLocation>
        <location evidence="1">Cytoplasm</location>
    </subcellularLocation>
</comment>
<dbReference type="InterPro" id="IPR042791">
    <property type="entry name" value="CDK5RAP2"/>
</dbReference>
<proteinExistence type="predicted"/>
<protein>
    <recommendedName>
        <fullName evidence="4">Centrosomin N-terminal motif 1 domain-containing protein</fullName>
    </recommendedName>
</protein>
<dbReference type="GO" id="GO:0043015">
    <property type="term" value="F:gamma-tubulin binding"/>
    <property type="evidence" value="ECO:0007669"/>
    <property type="project" value="TreeGrafter"/>
</dbReference>
<keyword evidence="6" id="KW-1185">Reference proteome</keyword>
<dbReference type="GO" id="GO:0090266">
    <property type="term" value="P:regulation of mitotic cell cycle spindle assembly checkpoint"/>
    <property type="evidence" value="ECO:0007669"/>
    <property type="project" value="TreeGrafter"/>
</dbReference>
<dbReference type="GO" id="GO:0046600">
    <property type="term" value="P:negative regulation of centriole replication"/>
    <property type="evidence" value="ECO:0007669"/>
    <property type="project" value="TreeGrafter"/>
</dbReference>
<evidence type="ECO:0000256" key="1">
    <source>
        <dbReference type="ARBA" id="ARBA00004496"/>
    </source>
</evidence>
<dbReference type="GO" id="GO:0097431">
    <property type="term" value="C:mitotic spindle pole"/>
    <property type="evidence" value="ECO:0007669"/>
    <property type="project" value="TreeGrafter"/>
</dbReference>
<organism evidence="5 6">
    <name type="scientific">Meleagris gallopavo</name>
    <name type="common">Wild turkey</name>
    <dbReference type="NCBI Taxonomy" id="9103"/>
    <lineage>
        <taxon>Eukaryota</taxon>
        <taxon>Metazoa</taxon>
        <taxon>Chordata</taxon>
        <taxon>Craniata</taxon>
        <taxon>Vertebrata</taxon>
        <taxon>Euteleostomi</taxon>
        <taxon>Archelosauria</taxon>
        <taxon>Archosauria</taxon>
        <taxon>Dinosauria</taxon>
        <taxon>Saurischia</taxon>
        <taxon>Theropoda</taxon>
        <taxon>Coelurosauria</taxon>
        <taxon>Aves</taxon>
        <taxon>Neognathae</taxon>
        <taxon>Galloanserae</taxon>
        <taxon>Galliformes</taxon>
        <taxon>Phasianidae</taxon>
        <taxon>Meleagridinae</taxon>
        <taxon>Meleagris</taxon>
    </lineage>
</organism>
<name>A0A803YGJ4_MELGA</name>
<evidence type="ECO:0000313" key="5">
    <source>
        <dbReference type="Ensembl" id="ENSMGAP00000030891.1"/>
    </source>
</evidence>
<dbReference type="GeneTree" id="ENSGT00950000183190"/>
<evidence type="ECO:0000259" key="4">
    <source>
        <dbReference type="Pfam" id="PF07989"/>
    </source>
</evidence>
<dbReference type="GO" id="GO:0035371">
    <property type="term" value="C:microtubule plus-end"/>
    <property type="evidence" value="ECO:0007669"/>
    <property type="project" value="TreeGrafter"/>
</dbReference>
<sequence length="186" mass="21583">MANGYRTLSQHLNDLKKENFSLKLRIYFLEERVQQKGEGSRDDVYRRNIELKVEVESLKRELQEKQQALDKTWVAAENQTNRSEAALRQHYEERQRESEHVYELLENKIQLLQEEARLARSEAEQATALAKAEAQRCQELVAKLKEATRTKGDSGSGDGCDTAAQRWVYKSKAPSHFLPFTVPYLL</sequence>
<reference evidence="5" key="2">
    <citation type="submission" date="2025-08" db="UniProtKB">
        <authorList>
            <consortium name="Ensembl"/>
        </authorList>
    </citation>
    <scope>IDENTIFICATION</scope>
</reference>
<dbReference type="GO" id="GO:0000242">
    <property type="term" value="C:pericentriolar material"/>
    <property type="evidence" value="ECO:0007669"/>
    <property type="project" value="TreeGrafter"/>
</dbReference>
<keyword evidence="3" id="KW-0175">Coiled coil</keyword>
<dbReference type="GO" id="GO:0001578">
    <property type="term" value="P:microtubule bundle formation"/>
    <property type="evidence" value="ECO:0007669"/>
    <property type="project" value="TreeGrafter"/>
</dbReference>
<dbReference type="Pfam" id="PF07989">
    <property type="entry name" value="Cnn_1N"/>
    <property type="match status" value="1"/>
</dbReference>
<evidence type="ECO:0000313" key="6">
    <source>
        <dbReference type="Proteomes" id="UP000001645"/>
    </source>
</evidence>
<dbReference type="PANTHER" id="PTHR46930:SF1">
    <property type="entry name" value="CDK5 REGULATORY SUBUNIT-ASSOCIATED PROTEIN 2"/>
    <property type="match status" value="1"/>
</dbReference>
<reference evidence="5 6" key="1">
    <citation type="journal article" date="2010" name="PLoS Biol.">
        <title>Multi-platform next-generation sequencing of the domestic turkey (Meleagris gallopavo): genome assembly and analysis.</title>
        <authorList>
            <person name="Dalloul R.A."/>
            <person name="Long J.A."/>
            <person name="Zimin A.V."/>
            <person name="Aslam L."/>
            <person name="Beal K."/>
            <person name="Blomberg L.A."/>
            <person name="Bouffard P."/>
            <person name="Burt D.W."/>
            <person name="Crasta O."/>
            <person name="Crooijmans R.P."/>
            <person name="Cooper K."/>
            <person name="Coulombe R.A."/>
            <person name="De S."/>
            <person name="Delany M.E."/>
            <person name="Dodgson J.B."/>
            <person name="Dong J.J."/>
            <person name="Evans C."/>
            <person name="Frederickson K.M."/>
            <person name="Flicek P."/>
            <person name="Florea L."/>
            <person name="Folkerts O."/>
            <person name="Groenen M.A."/>
            <person name="Harkins T.T."/>
            <person name="Herrero J."/>
            <person name="Hoffmann S."/>
            <person name="Megens H.J."/>
            <person name="Jiang A."/>
            <person name="de Jong P."/>
            <person name="Kaiser P."/>
            <person name="Kim H."/>
            <person name="Kim K.W."/>
            <person name="Kim S."/>
            <person name="Langenberger D."/>
            <person name="Lee M.K."/>
            <person name="Lee T."/>
            <person name="Mane S."/>
            <person name="Marcais G."/>
            <person name="Marz M."/>
            <person name="McElroy A.P."/>
            <person name="Modise T."/>
            <person name="Nefedov M."/>
            <person name="Notredame C."/>
            <person name="Paton I.R."/>
            <person name="Payne W.S."/>
            <person name="Pertea G."/>
            <person name="Prickett D."/>
            <person name="Puiu D."/>
            <person name="Qioa D."/>
            <person name="Raineri E."/>
            <person name="Ruffier M."/>
            <person name="Salzberg S.L."/>
            <person name="Schatz M.C."/>
            <person name="Scheuring C."/>
            <person name="Schmidt C.J."/>
            <person name="Schroeder S."/>
            <person name="Searle S.M."/>
            <person name="Smith E.J."/>
            <person name="Smith J."/>
            <person name="Sonstegard T.S."/>
            <person name="Stadler P.F."/>
            <person name="Tafer H."/>
            <person name="Tu Z.J."/>
            <person name="Van Tassell C.P."/>
            <person name="Vilella A.J."/>
            <person name="Williams K.P."/>
            <person name="Yorke J.A."/>
            <person name="Zhang L."/>
            <person name="Zhang H.B."/>
            <person name="Zhang X."/>
            <person name="Zhang Y."/>
            <person name="Reed K.M."/>
        </authorList>
    </citation>
    <scope>NUCLEOTIDE SEQUENCE [LARGE SCALE GENOMIC DNA]</scope>
</reference>
<reference evidence="5" key="3">
    <citation type="submission" date="2025-09" db="UniProtKB">
        <authorList>
            <consortium name="Ensembl"/>
        </authorList>
    </citation>
    <scope>IDENTIFICATION</scope>
</reference>
<dbReference type="Ensembl" id="ENSMGAT00000037912.1">
    <property type="protein sequence ID" value="ENSMGAP00000030891.1"/>
    <property type="gene ID" value="ENSMGAG00000019615.1"/>
</dbReference>
<dbReference type="GO" id="GO:0008017">
    <property type="term" value="F:microtubule binding"/>
    <property type="evidence" value="ECO:0007669"/>
    <property type="project" value="TreeGrafter"/>
</dbReference>
<keyword evidence="2" id="KW-0963">Cytoplasm</keyword>
<feature type="domain" description="Centrosomin N-terminal motif 1" evidence="4">
    <location>
        <begin position="8"/>
        <end position="73"/>
    </location>
</feature>
<dbReference type="PANTHER" id="PTHR46930">
    <property type="entry name" value="CDK5 REGULATORY SUBUNIT-ASSOCIATED PROTEIN 2"/>
    <property type="match status" value="1"/>
</dbReference>
<dbReference type="GO" id="GO:0005737">
    <property type="term" value="C:cytoplasm"/>
    <property type="evidence" value="ECO:0007669"/>
    <property type="project" value="UniProtKB-SubCell"/>
</dbReference>
<dbReference type="AlphaFoldDB" id="A0A803YGJ4"/>
<dbReference type="Proteomes" id="UP000001645">
    <property type="component" value="Chromosome 10"/>
</dbReference>
<dbReference type="GO" id="GO:0007059">
    <property type="term" value="P:chromosome segregation"/>
    <property type="evidence" value="ECO:0007669"/>
    <property type="project" value="TreeGrafter"/>
</dbReference>
<evidence type="ECO:0000256" key="2">
    <source>
        <dbReference type="ARBA" id="ARBA00022490"/>
    </source>
</evidence>